<accession>A0A6G1HJ96</accession>
<dbReference type="EMBL" id="ML996708">
    <property type="protein sequence ID" value="KAF2396080.1"/>
    <property type="molecule type" value="Genomic_DNA"/>
</dbReference>
<sequence length="404" mass="45819">MAKFTWDSNTVTAFAAVLLAAAAFIVAFLQVILEYMSSSTTRNLCSPQAIGVSAHQTKYSWNFGSWKLRVFYPLIKMDTGTLLLLFMSSEQRSISRVPELRRIAKAHDWRWRAIESSESIDRNTIADDLTCMIARGRNGKSGGLITAKDLDWNEWFVFQWYRFRHPLRKFGRPRSSWAQLITALGIRDTRSLTIEVVDAETVPASMDTPIQRVKLRQIGVLAFILGFQSVELDIPNRFFRALSPFGTITTQLNNVLGKVLRFEGDLVAFRSLISRCEAEWVFRGRDLIHGQQSFGKYLTSATYYPLYTLHRAMVDNLPTGVYDDEERADIIAAGRGYSTGPAYLEATIMRRFLMRILEKQEVQLHSLKRRMTDQVRAPRLQSTDAADSAGNGPTGAAHPLVRYA</sequence>
<dbReference type="OrthoDB" id="5404335at2759"/>
<keyword evidence="2" id="KW-0812">Transmembrane</keyword>
<keyword evidence="4" id="KW-1185">Reference proteome</keyword>
<protein>
    <submittedName>
        <fullName evidence="3">Uncharacterized protein</fullName>
    </submittedName>
</protein>
<feature type="transmembrane region" description="Helical" evidence="2">
    <location>
        <begin position="12"/>
        <end position="33"/>
    </location>
</feature>
<evidence type="ECO:0000313" key="3">
    <source>
        <dbReference type="EMBL" id="KAF2396080.1"/>
    </source>
</evidence>
<evidence type="ECO:0000256" key="2">
    <source>
        <dbReference type="SAM" id="Phobius"/>
    </source>
</evidence>
<evidence type="ECO:0000313" key="4">
    <source>
        <dbReference type="Proteomes" id="UP000799640"/>
    </source>
</evidence>
<proteinExistence type="predicted"/>
<gene>
    <name evidence="3" type="ORF">EJ06DRAFT_242395</name>
</gene>
<feature type="region of interest" description="Disordered" evidence="1">
    <location>
        <begin position="373"/>
        <end position="404"/>
    </location>
</feature>
<dbReference type="AlphaFoldDB" id="A0A6G1HJ96"/>
<organism evidence="3 4">
    <name type="scientific">Trichodelitschia bisporula</name>
    <dbReference type="NCBI Taxonomy" id="703511"/>
    <lineage>
        <taxon>Eukaryota</taxon>
        <taxon>Fungi</taxon>
        <taxon>Dikarya</taxon>
        <taxon>Ascomycota</taxon>
        <taxon>Pezizomycotina</taxon>
        <taxon>Dothideomycetes</taxon>
        <taxon>Dothideomycetes incertae sedis</taxon>
        <taxon>Phaeotrichales</taxon>
        <taxon>Phaeotrichaceae</taxon>
        <taxon>Trichodelitschia</taxon>
    </lineage>
</organism>
<dbReference type="Proteomes" id="UP000799640">
    <property type="component" value="Unassembled WGS sequence"/>
</dbReference>
<keyword evidence="2" id="KW-1133">Transmembrane helix</keyword>
<name>A0A6G1HJ96_9PEZI</name>
<keyword evidence="2" id="KW-0472">Membrane</keyword>
<evidence type="ECO:0000256" key="1">
    <source>
        <dbReference type="SAM" id="MobiDB-lite"/>
    </source>
</evidence>
<reference evidence="3" key="1">
    <citation type="journal article" date="2020" name="Stud. Mycol.">
        <title>101 Dothideomycetes genomes: a test case for predicting lifestyles and emergence of pathogens.</title>
        <authorList>
            <person name="Haridas S."/>
            <person name="Albert R."/>
            <person name="Binder M."/>
            <person name="Bloem J."/>
            <person name="Labutti K."/>
            <person name="Salamov A."/>
            <person name="Andreopoulos B."/>
            <person name="Baker S."/>
            <person name="Barry K."/>
            <person name="Bills G."/>
            <person name="Bluhm B."/>
            <person name="Cannon C."/>
            <person name="Castanera R."/>
            <person name="Culley D."/>
            <person name="Daum C."/>
            <person name="Ezra D."/>
            <person name="Gonzalez J."/>
            <person name="Henrissat B."/>
            <person name="Kuo A."/>
            <person name="Liang C."/>
            <person name="Lipzen A."/>
            <person name="Lutzoni F."/>
            <person name="Magnuson J."/>
            <person name="Mondo S."/>
            <person name="Nolan M."/>
            <person name="Ohm R."/>
            <person name="Pangilinan J."/>
            <person name="Park H.-J."/>
            <person name="Ramirez L."/>
            <person name="Alfaro M."/>
            <person name="Sun H."/>
            <person name="Tritt A."/>
            <person name="Yoshinaga Y."/>
            <person name="Zwiers L.-H."/>
            <person name="Turgeon B."/>
            <person name="Goodwin S."/>
            <person name="Spatafora J."/>
            <person name="Crous P."/>
            <person name="Grigoriev I."/>
        </authorList>
    </citation>
    <scope>NUCLEOTIDE SEQUENCE</scope>
    <source>
        <strain evidence="3">CBS 262.69</strain>
    </source>
</reference>